<dbReference type="PANTHER" id="PTHR11022">
    <property type="entry name" value="PEPTIDOGLYCAN RECOGNITION PROTEIN"/>
    <property type="match status" value="1"/>
</dbReference>
<dbReference type="SUPFAM" id="SSF55846">
    <property type="entry name" value="N-acetylmuramoyl-L-alanine amidase-like"/>
    <property type="match status" value="1"/>
</dbReference>
<dbReference type="GO" id="GO:0008745">
    <property type="term" value="F:N-acetylmuramoyl-L-alanine amidase activity"/>
    <property type="evidence" value="ECO:0007669"/>
    <property type="project" value="InterPro"/>
</dbReference>
<organism evidence="4 5">
    <name type="scientific">Nocardiopsis eucommiae</name>
    <dbReference type="NCBI Taxonomy" id="2831970"/>
    <lineage>
        <taxon>Bacteria</taxon>
        <taxon>Bacillati</taxon>
        <taxon>Actinomycetota</taxon>
        <taxon>Actinomycetes</taxon>
        <taxon>Streptosporangiales</taxon>
        <taxon>Nocardiopsidaceae</taxon>
        <taxon>Nocardiopsis</taxon>
    </lineage>
</organism>
<dbReference type="SMART" id="SM00701">
    <property type="entry name" value="PGRP"/>
    <property type="match status" value="1"/>
</dbReference>
<evidence type="ECO:0000313" key="4">
    <source>
        <dbReference type="EMBL" id="QVJ00315.1"/>
    </source>
</evidence>
<dbReference type="KEGG" id="nec:KGD82_16260"/>
<dbReference type="InterPro" id="IPR002502">
    <property type="entry name" value="Amidase_domain"/>
</dbReference>
<dbReference type="InterPro" id="IPR006619">
    <property type="entry name" value="PGRP_domain_met/bac"/>
</dbReference>
<dbReference type="EMBL" id="CP074402">
    <property type="protein sequence ID" value="QVJ00315.1"/>
    <property type="molecule type" value="Genomic_DNA"/>
</dbReference>
<dbReference type="Gene3D" id="3.40.80.10">
    <property type="entry name" value="Peptidoglycan recognition protein-like"/>
    <property type="match status" value="1"/>
</dbReference>
<evidence type="ECO:0000313" key="5">
    <source>
        <dbReference type="Proteomes" id="UP000682416"/>
    </source>
</evidence>
<dbReference type="GO" id="GO:0009253">
    <property type="term" value="P:peptidoglycan catabolic process"/>
    <property type="evidence" value="ECO:0007669"/>
    <property type="project" value="InterPro"/>
</dbReference>
<evidence type="ECO:0000256" key="1">
    <source>
        <dbReference type="ARBA" id="ARBA00007553"/>
    </source>
</evidence>
<dbReference type="Pfam" id="PF01510">
    <property type="entry name" value="Amidase_2"/>
    <property type="match status" value="1"/>
</dbReference>
<reference evidence="4" key="1">
    <citation type="submission" date="2021-05" db="EMBL/GenBank/DDBJ databases">
        <authorList>
            <person name="Kaiqin L."/>
            <person name="Jian G."/>
        </authorList>
    </citation>
    <scope>NUCLEOTIDE SEQUENCE</scope>
    <source>
        <strain evidence="4">HDS5</strain>
    </source>
</reference>
<protein>
    <submittedName>
        <fullName evidence="4">N-acetylmuramoyl-L-alanine amidase</fullName>
    </submittedName>
</protein>
<keyword evidence="5" id="KW-1185">Reference proteome</keyword>
<sequence length="292" mass="30266">MATIESAATVGIPTTIGSPGSPRQGITVHYVGASQVPHGAHTQCRSQVRGWHSYHLGLGWAGLGYHYVVCPHGIVLTGRGLNRIGSHSPGVNATRIGVLFMVGGNQQPPANMLRAFLELRTWLAARGVNSSSITGHQAHIATSCPGTPLMSRVRSGDWGTGGTSNPSPEGDFPLLGLKEGDGIPTPSEGVKAVQRLIVAAGFGSELEPFGVDGQWGAGTSAGLLAARRYVGSNLTSVKSMTGESYAQLIRACARREAERAANRIEVPECTCFGDGGGLPATATISGTVHLKP</sequence>
<dbReference type="PANTHER" id="PTHR11022:SF41">
    <property type="entry name" value="PEPTIDOGLYCAN-RECOGNITION PROTEIN LC-RELATED"/>
    <property type="match status" value="1"/>
</dbReference>
<comment type="similarity">
    <text evidence="1">Belongs to the N-acetylmuramoyl-L-alanine amidase 2 family.</text>
</comment>
<dbReference type="InterPro" id="IPR015510">
    <property type="entry name" value="PGRP"/>
</dbReference>
<feature type="region of interest" description="Disordered" evidence="2">
    <location>
        <begin position="1"/>
        <end position="21"/>
    </location>
</feature>
<feature type="domain" description="Peptidoglycan recognition protein family" evidence="3">
    <location>
        <begin position="13"/>
        <end position="140"/>
    </location>
</feature>
<dbReference type="Proteomes" id="UP000682416">
    <property type="component" value="Chromosome"/>
</dbReference>
<evidence type="ECO:0000256" key="2">
    <source>
        <dbReference type="SAM" id="MobiDB-lite"/>
    </source>
</evidence>
<dbReference type="InterPro" id="IPR036505">
    <property type="entry name" value="Amidase/PGRP_sf"/>
</dbReference>
<gene>
    <name evidence="4" type="ORF">KGD82_16260</name>
</gene>
<name>A0A975L751_9ACTN</name>
<dbReference type="AlphaFoldDB" id="A0A975L751"/>
<dbReference type="GO" id="GO:0008270">
    <property type="term" value="F:zinc ion binding"/>
    <property type="evidence" value="ECO:0007669"/>
    <property type="project" value="InterPro"/>
</dbReference>
<proteinExistence type="inferred from homology"/>
<dbReference type="CDD" id="cd06583">
    <property type="entry name" value="PGRP"/>
    <property type="match status" value="1"/>
</dbReference>
<accession>A0A975L751</accession>
<evidence type="ECO:0000259" key="3">
    <source>
        <dbReference type="SMART" id="SM00701"/>
    </source>
</evidence>